<dbReference type="PANTHER" id="PTHR33677:SF3">
    <property type="entry name" value="COPPER-SENSING TRANSCRIPTIONAL REPRESSOR RICR"/>
    <property type="match status" value="1"/>
</dbReference>
<dbReference type="EMBL" id="RBII01000002">
    <property type="protein sequence ID" value="RKQ69766.1"/>
    <property type="molecule type" value="Genomic_DNA"/>
</dbReference>
<dbReference type="Proteomes" id="UP000282211">
    <property type="component" value="Unassembled WGS sequence"/>
</dbReference>
<keyword evidence="2" id="KW-0238">DNA-binding</keyword>
<accession>A0A420WFL6</accession>
<keyword evidence="3" id="KW-1185">Reference proteome</keyword>
<gene>
    <name evidence="2" type="ORF">DES40_2575</name>
</gene>
<dbReference type="Pfam" id="PF02583">
    <property type="entry name" value="Trns_repr_metal"/>
    <property type="match status" value="1"/>
</dbReference>
<evidence type="ECO:0000313" key="2">
    <source>
        <dbReference type="EMBL" id="RKQ69766.1"/>
    </source>
</evidence>
<dbReference type="RefSeq" id="WP_121102755.1">
    <property type="nucleotide sequence ID" value="NZ_RBII01000002.1"/>
</dbReference>
<reference evidence="2 3" key="1">
    <citation type="submission" date="2018-10" db="EMBL/GenBank/DDBJ databases">
        <title>Genomic Encyclopedia of Type Strains, Phase IV (KMG-IV): sequencing the most valuable type-strain genomes for metagenomic binning, comparative biology and taxonomic classification.</title>
        <authorList>
            <person name="Goeker M."/>
        </authorList>
    </citation>
    <scope>NUCLEOTIDE SEQUENCE [LARGE SCALE GENOMIC DNA]</scope>
    <source>
        <strain evidence="2 3">DSM 22008</strain>
    </source>
</reference>
<dbReference type="Gene3D" id="1.20.58.1000">
    <property type="entry name" value="Metal-sensitive repressor, helix protomer"/>
    <property type="match status" value="1"/>
</dbReference>
<dbReference type="InterPro" id="IPR038390">
    <property type="entry name" value="Metal_Tscrpt_repr_sf"/>
</dbReference>
<name>A0A420WFL6_9PROT</name>
<comment type="similarity">
    <text evidence="1">Belongs to the FrmR/RcnR family.</text>
</comment>
<dbReference type="InterPro" id="IPR003735">
    <property type="entry name" value="Metal_Tscrpt_repr"/>
</dbReference>
<dbReference type="GO" id="GO:0045892">
    <property type="term" value="P:negative regulation of DNA-templated transcription"/>
    <property type="evidence" value="ECO:0007669"/>
    <property type="project" value="UniProtKB-ARBA"/>
</dbReference>
<evidence type="ECO:0000256" key="1">
    <source>
        <dbReference type="ARBA" id="ARBA00005260"/>
    </source>
</evidence>
<dbReference type="CDD" id="cd10148">
    <property type="entry name" value="CsoR-like_DUF156"/>
    <property type="match status" value="1"/>
</dbReference>
<evidence type="ECO:0000313" key="3">
    <source>
        <dbReference type="Proteomes" id="UP000282211"/>
    </source>
</evidence>
<dbReference type="GO" id="GO:0046872">
    <property type="term" value="F:metal ion binding"/>
    <property type="evidence" value="ECO:0007669"/>
    <property type="project" value="InterPro"/>
</dbReference>
<dbReference type="AlphaFoldDB" id="A0A420WFL6"/>
<comment type="caution">
    <text evidence="2">The sequence shown here is derived from an EMBL/GenBank/DDBJ whole genome shotgun (WGS) entry which is preliminary data.</text>
</comment>
<protein>
    <submittedName>
        <fullName evidence="2">DNA-binding FrmR family transcriptional regulator</fullName>
    </submittedName>
</protein>
<sequence length="95" mass="10920">MDKCHKSRSERRQGCRKRLARIEGQVRGLQKMIDEDRYCIDILVQTKAVISAIARVEGELLKDHIDHCLTEAIMSGDDNERDVKVAELVDLLSKR</sequence>
<organism evidence="2 3">
    <name type="scientific">Litorimonas taeanensis</name>
    <dbReference type="NCBI Taxonomy" id="568099"/>
    <lineage>
        <taxon>Bacteria</taxon>
        <taxon>Pseudomonadati</taxon>
        <taxon>Pseudomonadota</taxon>
        <taxon>Alphaproteobacteria</taxon>
        <taxon>Maricaulales</taxon>
        <taxon>Robiginitomaculaceae</taxon>
    </lineage>
</organism>
<dbReference type="InParanoid" id="A0A420WFL6"/>
<dbReference type="OrthoDB" id="9811244at2"/>
<proteinExistence type="inferred from homology"/>
<dbReference type="PANTHER" id="PTHR33677">
    <property type="entry name" value="TRANSCRIPTIONAL REPRESSOR FRMR-RELATED"/>
    <property type="match status" value="1"/>
</dbReference>
<dbReference type="GO" id="GO:0003677">
    <property type="term" value="F:DNA binding"/>
    <property type="evidence" value="ECO:0007669"/>
    <property type="project" value="UniProtKB-KW"/>
</dbReference>
<dbReference type="FunCoup" id="A0A420WFL6">
    <property type="interactions" value="95"/>
</dbReference>